<proteinExistence type="predicted"/>
<evidence type="ECO:0000313" key="1">
    <source>
        <dbReference type="EMBL" id="PWY55936.1"/>
    </source>
</evidence>
<reference evidence="1 2" key="1">
    <citation type="submission" date="2018-05" db="EMBL/GenBank/DDBJ databases">
        <title>Legionella qingyii sp.nov., whole genome shotgun sequence.</title>
        <authorList>
            <person name="Wu H."/>
            <person name="Zhu Q."/>
            <person name="Hu C."/>
        </authorList>
    </citation>
    <scope>NUCLEOTIDE SEQUENCE [LARGE SCALE GENOMIC DNA]</scope>
    <source>
        <strain evidence="1 2">HEB18</strain>
    </source>
</reference>
<evidence type="ECO:0000313" key="2">
    <source>
        <dbReference type="Proteomes" id="UP000247152"/>
    </source>
</evidence>
<name>A0A317U539_9GAMM</name>
<organism evidence="1 2">
    <name type="scientific">Legionella qingyii</name>
    <dbReference type="NCBI Taxonomy" id="2184757"/>
    <lineage>
        <taxon>Bacteria</taxon>
        <taxon>Pseudomonadati</taxon>
        <taxon>Pseudomonadota</taxon>
        <taxon>Gammaproteobacteria</taxon>
        <taxon>Legionellales</taxon>
        <taxon>Legionellaceae</taxon>
        <taxon>Legionella</taxon>
    </lineage>
</organism>
<accession>A0A317U539</accession>
<dbReference type="EMBL" id="QHJG01000013">
    <property type="protein sequence ID" value="PWY55936.1"/>
    <property type="molecule type" value="Genomic_DNA"/>
</dbReference>
<sequence>MLLQLIVRRREVVDVGRGELCLVLLRGIFNAISRIVLVNKISTVSLKESLPVTLARIGKGGVLIIRQHREVVNVEPNLIFCSIIKQNLVYFGCDVVTYFICPIYDLSNRTQTHDLSRNSEFGNNIKNRTNERKGKVWII</sequence>
<dbReference type="AlphaFoldDB" id="A0A317U539"/>
<gene>
    <name evidence="1" type="ORF">DGG96_09380</name>
</gene>
<dbReference type="Proteomes" id="UP000247152">
    <property type="component" value="Unassembled WGS sequence"/>
</dbReference>
<protein>
    <submittedName>
        <fullName evidence="1">Uncharacterized protein</fullName>
    </submittedName>
</protein>
<comment type="caution">
    <text evidence="1">The sequence shown here is derived from an EMBL/GenBank/DDBJ whole genome shotgun (WGS) entry which is preliminary data.</text>
</comment>